<evidence type="ECO:0000313" key="3">
    <source>
        <dbReference type="Proteomes" id="UP000740926"/>
    </source>
</evidence>
<dbReference type="Gene3D" id="1.25.40.10">
    <property type="entry name" value="Tetratricopeptide repeat domain"/>
    <property type="match status" value="1"/>
</dbReference>
<dbReference type="EMBL" id="JAANIU010006603">
    <property type="protein sequence ID" value="KAG1541079.1"/>
    <property type="molecule type" value="Genomic_DNA"/>
</dbReference>
<organism evidence="2 3">
    <name type="scientific">Rhizopus delemar</name>
    <dbReference type="NCBI Taxonomy" id="936053"/>
    <lineage>
        <taxon>Eukaryota</taxon>
        <taxon>Fungi</taxon>
        <taxon>Fungi incertae sedis</taxon>
        <taxon>Mucoromycota</taxon>
        <taxon>Mucoromycotina</taxon>
        <taxon>Mucoromycetes</taxon>
        <taxon>Mucorales</taxon>
        <taxon>Mucorineae</taxon>
        <taxon>Rhizopodaceae</taxon>
        <taxon>Rhizopus</taxon>
    </lineage>
</organism>
<keyword evidence="3" id="KW-1185">Reference proteome</keyword>
<dbReference type="Proteomes" id="UP000740926">
    <property type="component" value="Unassembled WGS sequence"/>
</dbReference>
<evidence type="ECO:0000313" key="2">
    <source>
        <dbReference type="EMBL" id="KAG1541079.1"/>
    </source>
</evidence>
<protein>
    <submittedName>
        <fullName evidence="2">Uncharacterized protein</fullName>
    </submittedName>
</protein>
<reference evidence="2 3" key="1">
    <citation type="journal article" date="2020" name="Microb. Genom.">
        <title>Genetic diversity of clinical and environmental Mucorales isolates obtained from an investigation of mucormycosis cases among solid organ transplant recipients.</title>
        <authorList>
            <person name="Nguyen M.H."/>
            <person name="Kaul D."/>
            <person name="Muto C."/>
            <person name="Cheng S.J."/>
            <person name="Richter R.A."/>
            <person name="Bruno V.M."/>
            <person name="Liu G."/>
            <person name="Beyhan S."/>
            <person name="Sundermann A.J."/>
            <person name="Mounaud S."/>
            <person name="Pasculle A.W."/>
            <person name="Nierman W.C."/>
            <person name="Driscoll E."/>
            <person name="Cumbie R."/>
            <person name="Clancy C.J."/>
            <person name="Dupont C.L."/>
        </authorList>
    </citation>
    <scope>NUCLEOTIDE SEQUENCE [LARGE SCALE GENOMIC DNA]</scope>
    <source>
        <strain evidence="2 3">GL24</strain>
    </source>
</reference>
<evidence type="ECO:0000256" key="1">
    <source>
        <dbReference type="SAM" id="MobiDB-lite"/>
    </source>
</evidence>
<dbReference type="InterPro" id="IPR011990">
    <property type="entry name" value="TPR-like_helical_dom_sf"/>
</dbReference>
<accession>A0A9P6Y7Q5</accession>
<proteinExistence type="predicted"/>
<dbReference type="AlphaFoldDB" id="A0A9P6Y7Q5"/>
<feature type="compositionally biased region" description="Basic residues" evidence="1">
    <location>
        <begin position="160"/>
        <end position="174"/>
    </location>
</feature>
<feature type="compositionally biased region" description="Low complexity" evidence="1">
    <location>
        <begin position="144"/>
        <end position="159"/>
    </location>
</feature>
<dbReference type="SUPFAM" id="SSF48452">
    <property type="entry name" value="TPR-like"/>
    <property type="match status" value="1"/>
</dbReference>
<feature type="region of interest" description="Disordered" evidence="1">
    <location>
        <begin position="133"/>
        <end position="174"/>
    </location>
</feature>
<dbReference type="Pfam" id="PF13432">
    <property type="entry name" value="TPR_16"/>
    <property type="match status" value="1"/>
</dbReference>
<name>A0A9P6Y7Q5_9FUNG</name>
<comment type="caution">
    <text evidence="2">The sequence shown here is derived from an EMBL/GenBank/DDBJ whole genome shotgun (WGS) entry which is preliminary data.</text>
</comment>
<gene>
    <name evidence="2" type="ORF">G6F50_014278</name>
</gene>
<sequence length="174" mass="19323">MGRNPEARGMAADAEWAYLKDQAADERSVRRLQDFITRNPTITDIALVRERYADQHKRVSDPAWRAGLRGQQLLDAGRNEDAERAFLQALRGYPREPGLLRGLGMAVMRQGRREQAIAYFQRAHPLLAAAGPGRCRADGGPPGRGRAPVRAGTAATAARRQCRAGTGRRRRRAR</sequence>